<dbReference type="PANTHER" id="PTHR23349:SF108">
    <property type="entry name" value="BHLH DOMAIN-CONTAINING PROTEIN"/>
    <property type="match status" value="1"/>
</dbReference>
<feature type="compositionally biased region" description="Basic and acidic residues" evidence="2">
    <location>
        <begin position="309"/>
        <end position="324"/>
    </location>
</feature>
<reference evidence="4 5" key="1">
    <citation type="journal article" date="2021" name="Elife">
        <title>Chloroplast acquisition without the gene transfer in kleptoplastic sea slugs, Plakobranchus ocellatus.</title>
        <authorList>
            <person name="Maeda T."/>
            <person name="Takahashi S."/>
            <person name="Yoshida T."/>
            <person name="Shimamura S."/>
            <person name="Takaki Y."/>
            <person name="Nagai Y."/>
            <person name="Toyoda A."/>
            <person name="Suzuki Y."/>
            <person name="Arimoto A."/>
            <person name="Ishii H."/>
            <person name="Satoh N."/>
            <person name="Nishiyama T."/>
            <person name="Hasebe M."/>
            <person name="Maruyama T."/>
            <person name="Minagawa J."/>
            <person name="Obokata J."/>
            <person name="Shigenobu S."/>
        </authorList>
    </citation>
    <scope>NUCLEOTIDE SEQUENCE [LARGE SCALE GENOMIC DNA]</scope>
</reference>
<comment type="caution">
    <text evidence="4">The sequence shown here is derived from an EMBL/GenBank/DDBJ whole genome shotgun (WGS) entry which is preliminary data.</text>
</comment>
<dbReference type="EMBL" id="BMAT01013249">
    <property type="protein sequence ID" value="GFS08380.1"/>
    <property type="molecule type" value="Genomic_DNA"/>
</dbReference>
<dbReference type="PROSITE" id="PS50888">
    <property type="entry name" value="BHLH"/>
    <property type="match status" value="1"/>
</dbReference>
<dbReference type="InterPro" id="IPR036638">
    <property type="entry name" value="HLH_DNA-bd_sf"/>
</dbReference>
<feature type="region of interest" description="Disordered" evidence="2">
    <location>
        <begin position="282"/>
        <end position="338"/>
    </location>
</feature>
<evidence type="ECO:0000259" key="3">
    <source>
        <dbReference type="PROSITE" id="PS50888"/>
    </source>
</evidence>
<keyword evidence="5" id="KW-1185">Reference proteome</keyword>
<evidence type="ECO:0000256" key="1">
    <source>
        <dbReference type="ARBA" id="ARBA00023125"/>
    </source>
</evidence>
<protein>
    <submittedName>
        <fullName evidence="4">Achaete-scute 4</fullName>
    </submittedName>
</protein>
<feature type="compositionally biased region" description="Polar residues" evidence="2">
    <location>
        <begin position="296"/>
        <end position="307"/>
    </location>
</feature>
<dbReference type="PANTHER" id="PTHR23349">
    <property type="entry name" value="BASIC HELIX-LOOP-HELIX TRANSCRIPTION FACTOR, TWIST"/>
    <property type="match status" value="1"/>
</dbReference>
<dbReference type="GO" id="GO:0046983">
    <property type="term" value="F:protein dimerization activity"/>
    <property type="evidence" value="ECO:0007669"/>
    <property type="project" value="InterPro"/>
</dbReference>
<evidence type="ECO:0000313" key="4">
    <source>
        <dbReference type="EMBL" id="GFS08380.1"/>
    </source>
</evidence>
<dbReference type="GO" id="GO:0032502">
    <property type="term" value="P:developmental process"/>
    <property type="evidence" value="ECO:0007669"/>
    <property type="project" value="TreeGrafter"/>
</dbReference>
<dbReference type="Proteomes" id="UP000762676">
    <property type="component" value="Unassembled WGS sequence"/>
</dbReference>
<dbReference type="InterPro" id="IPR011598">
    <property type="entry name" value="bHLH_dom"/>
</dbReference>
<sequence>MALYLPPRHGCIEPLENLIRQQEMHSNKRIKPDNPTTKVCFTVHTSELPDSQDTPSADKSAFEDLSLNMEPSYQPFLASKDKALLRRCCIPSSKIRSSIRHNLVKRLNASTERVFPYDDVCDGHTFHTPGLRLNSSSGPVEMKSVHDLEKAVSFGCAMLYGRAIHSPCLQLDGLRYEHNRIKTDLKLDQGGMLTDRQCRSSPGCTVALPEGVLLEPGFIHRRNERERDRVRSLNQGYHMLKQRLPLTNKDKRISKVDTLRIAIRYIRQLRSILGQTDIAQPTDVAESVEEPPGDADSSNESSYSTDFGTKFDEMDGDNRCIKDGYEDEDARDIVQRDL</sequence>
<dbReference type="GO" id="GO:0000977">
    <property type="term" value="F:RNA polymerase II transcription regulatory region sequence-specific DNA binding"/>
    <property type="evidence" value="ECO:0007669"/>
    <property type="project" value="TreeGrafter"/>
</dbReference>
<dbReference type="SMART" id="SM00353">
    <property type="entry name" value="HLH"/>
    <property type="match status" value="1"/>
</dbReference>
<dbReference type="Gene3D" id="4.10.280.10">
    <property type="entry name" value="Helix-loop-helix DNA-binding domain"/>
    <property type="match status" value="1"/>
</dbReference>
<dbReference type="AlphaFoldDB" id="A0AAV4IFR7"/>
<dbReference type="InterPro" id="IPR050283">
    <property type="entry name" value="E-box_TF_Regulators"/>
</dbReference>
<evidence type="ECO:0000313" key="5">
    <source>
        <dbReference type="Proteomes" id="UP000762676"/>
    </source>
</evidence>
<dbReference type="CDD" id="cd19724">
    <property type="entry name" value="bHLH_TS_ASCL3_like"/>
    <property type="match status" value="1"/>
</dbReference>
<feature type="domain" description="BHLH" evidence="3">
    <location>
        <begin position="217"/>
        <end position="269"/>
    </location>
</feature>
<dbReference type="GO" id="GO:0000981">
    <property type="term" value="F:DNA-binding transcription factor activity, RNA polymerase II-specific"/>
    <property type="evidence" value="ECO:0007669"/>
    <property type="project" value="TreeGrafter"/>
</dbReference>
<dbReference type="Pfam" id="PF00010">
    <property type="entry name" value="HLH"/>
    <property type="match status" value="1"/>
</dbReference>
<accession>A0AAV4IFR7</accession>
<keyword evidence="1" id="KW-0238">DNA-binding</keyword>
<dbReference type="SUPFAM" id="SSF47459">
    <property type="entry name" value="HLH, helix-loop-helix DNA-binding domain"/>
    <property type="match status" value="1"/>
</dbReference>
<organism evidence="4 5">
    <name type="scientific">Elysia marginata</name>
    <dbReference type="NCBI Taxonomy" id="1093978"/>
    <lineage>
        <taxon>Eukaryota</taxon>
        <taxon>Metazoa</taxon>
        <taxon>Spiralia</taxon>
        <taxon>Lophotrochozoa</taxon>
        <taxon>Mollusca</taxon>
        <taxon>Gastropoda</taxon>
        <taxon>Heterobranchia</taxon>
        <taxon>Euthyneura</taxon>
        <taxon>Panpulmonata</taxon>
        <taxon>Sacoglossa</taxon>
        <taxon>Placobranchoidea</taxon>
        <taxon>Plakobranchidae</taxon>
        <taxon>Elysia</taxon>
    </lineage>
</organism>
<gene>
    <name evidence="4" type="ORF">ElyMa_006594000</name>
</gene>
<evidence type="ECO:0000256" key="2">
    <source>
        <dbReference type="SAM" id="MobiDB-lite"/>
    </source>
</evidence>
<proteinExistence type="predicted"/>
<name>A0AAV4IFR7_9GAST</name>